<evidence type="ECO:0000313" key="2">
    <source>
        <dbReference type="Proteomes" id="UP000240728"/>
    </source>
</evidence>
<dbReference type="RefSeq" id="WP_045043828.1">
    <property type="nucleotide sequence ID" value="NZ_JZTB01000045.1"/>
</dbReference>
<dbReference type="AlphaFoldDB" id="A0AAX0YXL7"/>
<proteinExistence type="predicted"/>
<sequence>MKNRLSMNPIVKILKTVLFQSSADKLNTLLNARDEDYLEFTITYDLIDIFLLELYEKYVLLRPSLFEINQCDSYEDLIKGYQILGLKTEAQKLVVVLKYSKEDEMNRYGVTNTTRIPFDLDEIQFSAFEI</sequence>
<name>A0AAX0YXL7_9GAMM</name>
<keyword evidence="2" id="KW-1185">Reference proteome</keyword>
<gene>
    <name evidence="1" type="ORF">C0W53_05635</name>
</gene>
<dbReference type="EMBL" id="PYOZ01000002">
    <property type="protein sequence ID" value="PSX46397.1"/>
    <property type="molecule type" value="Genomic_DNA"/>
</dbReference>
<reference evidence="1 2" key="1">
    <citation type="submission" date="2018-01" db="EMBL/GenBank/DDBJ databases">
        <title>Whole genome sequencing of Histamine producing bacteria.</title>
        <authorList>
            <person name="Butler K."/>
        </authorList>
    </citation>
    <scope>NUCLEOTIDE SEQUENCE [LARGE SCALE GENOMIC DNA]</scope>
    <source>
        <strain evidence="1 2">A1-4</strain>
    </source>
</reference>
<dbReference type="Proteomes" id="UP000240728">
    <property type="component" value="Unassembled WGS sequence"/>
</dbReference>
<organism evidence="1 2">
    <name type="scientific">Photobacterium kishitanii</name>
    <dbReference type="NCBI Taxonomy" id="318456"/>
    <lineage>
        <taxon>Bacteria</taxon>
        <taxon>Pseudomonadati</taxon>
        <taxon>Pseudomonadota</taxon>
        <taxon>Gammaproteobacteria</taxon>
        <taxon>Vibrionales</taxon>
        <taxon>Vibrionaceae</taxon>
        <taxon>Photobacterium</taxon>
    </lineage>
</organism>
<accession>A0AAX0YXL7</accession>
<protein>
    <submittedName>
        <fullName evidence="1">Uncharacterized protein</fullName>
    </submittedName>
</protein>
<comment type="caution">
    <text evidence="1">The sequence shown here is derived from an EMBL/GenBank/DDBJ whole genome shotgun (WGS) entry which is preliminary data.</text>
</comment>
<evidence type="ECO:0000313" key="1">
    <source>
        <dbReference type="EMBL" id="PSX46397.1"/>
    </source>
</evidence>